<comment type="caution">
    <text evidence="2">The sequence shown here is derived from an EMBL/GenBank/DDBJ whole genome shotgun (WGS) entry which is preliminary data.</text>
</comment>
<dbReference type="Gene3D" id="3.40.50.10140">
    <property type="entry name" value="Toll/interleukin-1 receptor homology (TIR) domain"/>
    <property type="match status" value="1"/>
</dbReference>
<dbReference type="EMBL" id="LGLN01000067">
    <property type="protein sequence ID" value="KPC27698.1"/>
    <property type="molecule type" value="Genomic_DNA"/>
</dbReference>
<dbReference type="Pfam" id="PF13676">
    <property type="entry name" value="TIR_2"/>
    <property type="match status" value="1"/>
</dbReference>
<dbReference type="InterPro" id="IPR000157">
    <property type="entry name" value="TIR_dom"/>
</dbReference>
<dbReference type="AlphaFoldDB" id="A0A0N0X8S6"/>
<sequence>MTQSSRPFLVVYIVWHPDFADGAVIAELLRQHFRRQLYENIAGGTGLSVIYRYAVMPDSTQPLPINLEDADTAAIVVLADNNLVGDAAWTSYVRELCNCTEAAGLGTRVFPVEIDNNVLGRLGTDEQALLWARWDGTLAERGRRLTVSLTYAFCRLLRHYLERLTRPEEEEAALEAYLQKVQIFLSHSKHDEHGEEIARNVRSRLHTTPGMDSFFDVYDIPAGLHFQKVLFHKVRVSAMVAIHTDSYSSREWCRKEIIEAKRWHVPLVVANSLNDIDERGFPYMGNVPVVRLEPNGVDRIDYVIARLLDEVLKNFLWRCRIKLEQADGIPNPDVIFVPRPPELISLANLPPESDVPSPIIVYPDPPLSSEEERLFAAIAPRVQLRSLTEWKAGAVR</sequence>
<proteinExistence type="predicted"/>
<evidence type="ECO:0000313" key="3">
    <source>
        <dbReference type="Proteomes" id="UP000037891"/>
    </source>
</evidence>
<dbReference type="Proteomes" id="UP000037891">
    <property type="component" value="Unassembled WGS sequence"/>
</dbReference>
<dbReference type="GO" id="GO:0007165">
    <property type="term" value="P:signal transduction"/>
    <property type="evidence" value="ECO:0007669"/>
    <property type="project" value="InterPro"/>
</dbReference>
<reference evidence="2 3" key="2">
    <citation type="submission" date="2015-10" db="EMBL/GenBank/DDBJ databases">
        <title>Comparative genomics and high-throughput reverse genetic screens identify a new phytobacterial MAMP and an Arabidopsis receptor required for immune elicitation.</title>
        <authorList>
            <person name="Mott G.A."/>
            <person name="Thakur S."/>
            <person name="Wang P.W."/>
            <person name="Desveaux D."/>
            <person name="Guttman D.S."/>
        </authorList>
    </citation>
    <scope>NUCLEOTIDE SEQUENCE [LARGE SCALE GENOMIC DNA]</scope>
    <source>
        <strain evidence="2 3">0788_9</strain>
    </source>
</reference>
<accession>A0A0N0X8S6</accession>
<dbReference type="PATRIC" id="fig|81035.3.peg.236"/>
<reference evidence="2 3" key="1">
    <citation type="submission" date="2015-07" db="EMBL/GenBank/DDBJ databases">
        <authorList>
            <person name="Noorani M."/>
        </authorList>
    </citation>
    <scope>NUCLEOTIDE SEQUENCE [LARGE SCALE GENOMIC DNA]</scope>
    <source>
        <strain evidence="2 3">0788_9</strain>
    </source>
</reference>
<organism evidence="2 3">
    <name type="scientific">Pseudomonas syringae pv. cilantro</name>
    <dbReference type="NCBI Taxonomy" id="81035"/>
    <lineage>
        <taxon>Bacteria</taxon>
        <taxon>Pseudomonadati</taxon>
        <taxon>Pseudomonadota</taxon>
        <taxon>Gammaproteobacteria</taxon>
        <taxon>Pseudomonadales</taxon>
        <taxon>Pseudomonadaceae</taxon>
        <taxon>Pseudomonas</taxon>
        <taxon>Pseudomonas syringae</taxon>
    </lineage>
</organism>
<gene>
    <name evidence="2" type="ORF">ABJ99_0195</name>
</gene>
<evidence type="ECO:0000313" key="2">
    <source>
        <dbReference type="EMBL" id="KPC27698.1"/>
    </source>
</evidence>
<protein>
    <recommendedName>
        <fullName evidence="1">TIR domain-containing protein</fullName>
    </recommendedName>
</protein>
<evidence type="ECO:0000259" key="1">
    <source>
        <dbReference type="Pfam" id="PF13676"/>
    </source>
</evidence>
<dbReference type="InterPro" id="IPR035897">
    <property type="entry name" value="Toll_tir_struct_dom_sf"/>
</dbReference>
<name>A0A0N0X8S6_PSESX</name>
<dbReference type="SUPFAM" id="SSF52200">
    <property type="entry name" value="Toll/Interleukin receptor TIR domain"/>
    <property type="match status" value="1"/>
</dbReference>
<feature type="domain" description="TIR" evidence="1">
    <location>
        <begin position="183"/>
        <end position="262"/>
    </location>
</feature>